<dbReference type="Pfam" id="PF00664">
    <property type="entry name" value="ABC_membrane"/>
    <property type="match status" value="1"/>
</dbReference>
<feature type="transmembrane region" description="Helical" evidence="7">
    <location>
        <begin position="153"/>
        <end position="174"/>
    </location>
</feature>
<sequence length="577" mass="64677">MKKAFSFLSSYKLPIMIAFSLMLVELLIELASPLIIARIIDFGIRMNSLSQITYWGIILLILASIAFAAGITNSFFSSRVSQGFGYDLRQATFTKVQNFSFKNFDRFPTSSLITRLTNDVTQLQNIVHRLLRVGSRAPLRIVGSISLALMVNWRLAIILLITIPVLSLFVAWIAHKGIILFRRVQRRLDRVNNVMRENLTAMRLIKVFLRSEHEEEKFSEESKSLRDLTMYTLRFMQMSGPAITVVMNVSVLFILWFGQIQISSGVVTVGEVVAIINYSALTMQSISMLTFILHSFTRAQASKSRINEILTAEIDLFDGDQTVQDDKPSIQPLISFINVSFAYPNQATNVLEQINLQVNKGDTIAVIGATGSGKSSLFQLIPRLYDPTEGEILLNNQPLQSLKLKSLREKIGYVPQESRLFSGTITENIKWGKRDASADEMIEAAKAAQIHETIMAQADHYQTIIGQRGVNFSGGQKQRISIARALVRKPEILLLDDSTSALDLQTERKILQAIKALSCTTFIITQKITTLLHADQIILLEDGKIAAQGDHESLLNKSPLYQQIYQSQSIKEANIDG</sequence>
<dbReference type="InterPro" id="IPR003439">
    <property type="entry name" value="ABC_transporter-like_ATP-bd"/>
</dbReference>
<dbReference type="SUPFAM" id="SSF52540">
    <property type="entry name" value="P-loop containing nucleoside triphosphate hydrolases"/>
    <property type="match status" value="1"/>
</dbReference>
<protein>
    <submittedName>
        <fullName evidence="10">ABC transporter ATP-binding protein</fullName>
    </submittedName>
</protein>
<dbReference type="Gene3D" id="3.40.50.300">
    <property type="entry name" value="P-loop containing nucleotide triphosphate hydrolases"/>
    <property type="match status" value="1"/>
</dbReference>
<dbReference type="InterPro" id="IPR011527">
    <property type="entry name" value="ABC1_TM_dom"/>
</dbReference>
<dbReference type="Pfam" id="PF00005">
    <property type="entry name" value="ABC_tran"/>
    <property type="match status" value="1"/>
</dbReference>
<gene>
    <name evidence="10" type="ORF">GCM10022410_02480</name>
</gene>
<keyword evidence="4 10" id="KW-0067">ATP-binding</keyword>
<comment type="caution">
    <text evidence="10">The sequence shown here is derived from an EMBL/GenBank/DDBJ whole genome shotgun (WGS) entry which is preliminary data.</text>
</comment>
<evidence type="ECO:0000256" key="2">
    <source>
        <dbReference type="ARBA" id="ARBA00022692"/>
    </source>
</evidence>
<dbReference type="RefSeq" id="WP_344909605.1">
    <property type="nucleotide sequence ID" value="NZ_BAABDL010000014.1"/>
</dbReference>
<keyword evidence="2 7" id="KW-0812">Transmembrane</keyword>
<dbReference type="Proteomes" id="UP001501734">
    <property type="component" value="Unassembled WGS sequence"/>
</dbReference>
<keyword evidence="6 7" id="KW-0472">Membrane</keyword>
<feature type="transmembrane region" description="Helical" evidence="7">
    <location>
        <begin position="272"/>
        <end position="296"/>
    </location>
</feature>
<organism evidence="10 11">
    <name type="scientific">Amphibacillus indicireducens</name>
    <dbReference type="NCBI Taxonomy" id="1076330"/>
    <lineage>
        <taxon>Bacteria</taxon>
        <taxon>Bacillati</taxon>
        <taxon>Bacillota</taxon>
        <taxon>Bacilli</taxon>
        <taxon>Bacillales</taxon>
        <taxon>Bacillaceae</taxon>
        <taxon>Amphibacillus</taxon>
    </lineage>
</organism>
<feature type="transmembrane region" description="Helical" evidence="7">
    <location>
        <begin position="15"/>
        <end position="40"/>
    </location>
</feature>
<dbReference type="InterPro" id="IPR036640">
    <property type="entry name" value="ABC1_TM_sf"/>
</dbReference>
<reference evidence="11" key="1">
    <citation type="journal article" date="2019" name="Int. J. Syst. Evol. Microbiol.">
        <title>The Global Catalogue of Microorganisms (GCM) 10K type strain sequencing project: providing services to taxonomists for standard genome sequencing and annotation.</title>
        <authorList>
            <consortium name="The Broad Institute Genomics Platform"/>
            <consortium name="The Broad Institute Genome Sequencing Center for Infectious Disease"/>
            <person name="Wu L."/>
            <person name="Ma J."/>
        </authorList>
    </citation>
    <scope>NUCLEOTIDE SEQUENCE [LARGE SCALE GENOMIC DNA]</scope>
    <source>
        <strain evidence="11">JCM 17250</strain>
    </source>
</reference>
<dbReference type="GO" id="GO:0005524">
    <property type="term" value="F:ATP binding"/>
    <property type="evidence" value="ECO:0007669"/>
    <property type="project" value="UniProtKB-KW"/>
</dbReference>
<keyword evidence="11" id="KW-1185">Reference proteome</keyword>
<dbReference type="PROSITE" id="PS50929">
    <property type="entry name" value="ABC_TM1F"/>
    <property type="match status" value="1"/>
</dbReference>
<name>A0ABP7V486_9BACI</name>
<dbReference type="PANTHER" id="PTHR43394:SF1">
    <property type="entry name" value="ATP-BINDING CASSETTE SUB-FAMILY B MEMBER 10, MITOCHONDRIAL"/>
    <property type="match status" value="1"/>
</dbReference>
<feature type="domain" description="ABC transmembrane type-1" evidence="9">
    <location>
        <begin position="17"/>
        <end position="298"/>
    </location>
</feature>
<accession>A0ABP7V486</accession>
<dbReference type="InterPro" id="IPR003593">
    <property type="entry name" value="AAA+_ATPase"/>
</dbReference>
<evidence type="ECO:0000256" key="4">
    <source>
        <dbReference type="ARBA" id="ARBA00022840"/>
    </source>
</evidence>
<evidence type="ECO:0000256" key="1">
    <source>
        <dbReference type="ARBA" id="ARBA00004651"/>
    </source>
</evidence>
<dbReference type="PANTHER" id="PTHR43394">
    <property type="entry name" value="ATP-DEPENDENT PERMEASE MDL1, MITOCHONDRIAL"/>
    <property type="match status" value="1"/>
</dbReference>
<evidence type="ECO:0000256" key="3">
    <source>
        <dbReference type="ARBA" id="ARBA00022741"/>
    </source>
</evidence>
<keyword evidence="5 7" id="KW-1133">Transmembrane helix</keyword>
<evidence type="ECO:0000256" key="6">
    <source>
        <dbReference type="ARBA" id="ARBA00023136"/>
    </source>
</evidence>
<dbReference type="SUPFAM" id="SSF90123">
    <property type="entry name" value="ABC transporter transmembrane region"/>
    <property type="match status" value="1"/>
</dbReference>
<feature type="transmembrane region" description="Helical" evidence="7">
    <location>
        <begin position="52"/>
        <end position="76"/>
    </location>
</feature>
<dbReference type="Gene3D" id="1.20.1560.10">
    <property type="entry name" value="ABC transporter type 1, transmembrane domain"/>
    <property type="match status" value="1"/>
</dbReference>
<feature type="transmembrane region" description="Helical" evidence="7">
    <location>
        <begin position="240"/>
        <end position="260"/>
    </location>
</feature>
<dbReference type="PROSITE" id="PS00211">
    <property type="entry name" value="ABC_TRANSPORTER_1"/>
    <property type="match status" value="1"/>
</dbReference>
<dbReference type="InterPro" id="IPR039421">
    <property type="entry name" value="Type_1_exporter"/>
</dbReference>
<evidence type="ECO:0000259" key="9">
    <source>
        <dbReference type="PROSITE" id="PS50929"/>
    </source>
</evidence>
<evidence type="ECO:0000313" key="10">
    <source>
        <dbReference type="EMBL" id="GAA4058811.1"/>
    </source>
</evidence>
<dbReference type="CDD" id="cd18548">
    <property type="entry name" value="ABC_6TM_Tm287_like"/>
    <property type="match status" value="1"/>
</dbReference>
<dbReference type="EMBL" id="BAABDL010000014">
    <property type="protein sequence ID" value="GAA4058811.1"/>
    <property type="molecule type" value="Genomic_DNA"/>
</dbReference>
<dbReference type="PROSITE" id="PS50893">
    <property type="entry name" value="ABC_TRANSPORTER_2"/>
    <property type="match status" value="1"/>
</dbReference>
<evidence type="ECO:0000313" key="11">
    <source>
        <dbReference type="Proteomes" id="UP001501734"/>
    </source>
</evidence>
<evidence type="ECO:0000259" key="8">
    <source>
        <dbReference type="PROSITE" id="PS50893"/>
    </source>
</evidence>
<dbReference type="InterPro" id="IPR027417">
    <property type="entry name" value="P-loop_NTPase"/>
</dbReference>
<dbReference type="InterPro" id="IPR017871">
    <property type="entry name" value="ABC_transporter-like_CS"/>
</dbReference>
<feature type="domain" description="ABC transporter" evidence="8">
    <location>
        <begin position="334"/>
        <end position="567"/>
    </location>
</feature>
<keyword evidence="3" id="KW-0547">Nucleotide-binding</keyword>
<comment type="subcellular location">
    <subcellularLocation>
        <location evidence="1">Cell membrane</location>
        <topology evidence="1">Multi-pass membrane protein</topology>
    </subcellularLocation>
</comment>
<dbReference type="SMART" id="SM00382">
    <property type="entry name" value="AAA"/>
    <property type="match status" value="1"/>
</dbReference>
<evidence type="ECO:0000256" key="7">
    <source>
        <dbReference type="SAM" id="Phobius"/>
    </source>
</evidence>
<evidence type="ECO:0000256" key="5">
    <source>
        <dbReference type="ARBA" id="ARBA00022989"/>
    </source>
</evidence>
<proteinExistence type="predicted"/>